<dbReference type="Pfam" id="PF00939">
    <property type="entry name" value="Na_sulph_symp"/>
    <property type="match status" value="1"/>
</dbReference>
<protein>
    <submittedName>
        <fullName evidence="6">Divalent anion:Na+ symporter (DASS) family transporter</fullName>
    </submittedName>
</protein>
<dbReference type="GO" id="GO:0008514">
    <property type="term" value="F:organic anion transmembrane transporter activity"/>
    <property type="evidence" value="ECO:0007669"/>
    <property type="project" value="UniProtKB-ARBA"/>
</dbReference>
<feature type="transmembrane region" description="Helical" evidence="5">
    <location>
        <begin position="302"/>
        <end position="319"/>
    </location>
</feature>
<feature type="transmembrane region" description="Helical" evidence="5">
    <location>
        <begin position="264"/>
        <end position="282"/>
    </location>
</feature>
<evidence type="ECO:0000256" key="2">
    <source>
        <dbReference type="ARBA" id="ARBA00022692"/>
    </source>
</evidence>
<keyword evidence="3 5" id="KW-1133">Transmembrane helix</keyword>
<evidence type="ECO:0000256" key="5">
    <source>
        <dbReference type="SAM" id="Phobius"/>
    </source>
</evidence>
<accession>H1PP09</accession>
<dbReference type="PATRIC" id="fig|457404.5.peg.1079"/>
<comment type="subcellular location">
    <subcellularLocation>
        <location evidence="1">Membrane</location>
        <topology evidence="1">Multi-pass membrane protein</topology>
    </subcellularLocation>
</comment>
<dbReference type="GO" id="GO:0005886">
    <property type="term" value="C:plasma membrane"/>
    <property type="evidence" value="ECO:0007669"/>
    <property type="project" value="TreeGrafter"/>
</dbReference>
<evidence type="ECO:0000256" key="4">
    <source>
        <dbReference type="ARBA" id="ARBA00023136"/>
    </source>
</evidence>
<feature type="transmembrane region" description="Helical" evidence="5">
    <location>
        <begin position="417"/>
        <end position="436"/>
    </location>
</feature>
<evidence type="ECO:0000256" key="1">
    <source>
        <dbReference type="ARBA" id="ARBA00004141"/>
    </source>
</evidence>
<name>H1PP09_9FUSO</name>
<dbReference type="RefSeq" id="WP_008695448.1">
    <property type="nucleotide sequence ID" value="NZ_KE161007.1"/>
</dbReference>
<keyword evidence="7" id="KW-1185">Reference proteome</keyword>
<dbReference type="PANTHER" id="PTHR10283">
    <property type="entry name" value="SOLUTE CARRIER FAMILY 13 MEMBER"/>
    <property type="match status" value="1"/>
</dbReference>
<dbReference type="AlphaFoldDB" id="H1PP09"/>
<evidence type="ECO:0000313" key="7">
    <source>
        <dbReference type="Proteomes" id="UP000003233"/>
    </source>
</evidence>
<dbReference type="Proteomes" id="UP000003233">
    <property type="component" value="Unassembled WGS sequence"/>
</dbReference>
<proteinExistence type="predicted"/>
<comment type="caution">
    <text evidence="6">The sequence shown here is derived from an EMBL/GenBank/DDBJ whole genome shotgun (WGS) entry which is preliminary data.</text>
</comment>
<feature type="transmembrane region" description="Helical" evidence="5">
    <location>
        <begin position="372"/>
        <end position="405"/>
    </location>
</feature>
<feature type="transmembrane region" description="Helical" evidence="5">
    <location>
        <begin position="456"/>
        <end position="479"/>
    </location>
</feature>
<keyword evidence="2 5" id="KW-0812">Transmembrane</keyword>
<evidence type="ECO:0000256" key="3">
    <source>
        <dbReference type="ARBA" id="ARBA00022989"/>
    </source>
</evidence>
<dbReference type="PANTHER" id="PTHR10283:SF82">
    <property type="entry name" value="SOLUTE CARRIER FAMILY 13 MEMBER 2"/>
    <property type="match status" value="1"/>
</dbReference>
<gene>
    <name evidence="6" type="ORF">HMPREF0402_00152</name>
</gene>
<feature type="transmembrane region" description="Helical" evidence="5">
    <location>
        <begin position="124"/>
        <end position="152"/>
    </location>
</feature>
<keyword evidence="4 5" id="KW-0472">Membrane</keyword>
<evidence type="ECO:0000313" key="6">
    <source>
        <dbReference type="EMBL" id="EHO84592.1"/>
    </source>
</evidence>
<feature type="transmembrane region" description="Helical" evidence="5">
    <location>
        <begin position="331"/>
        <end position="352"/>
    </location>
</feature>
<feature type="transmembrane region" description="Helical" evidence="5">
    <location>
        <begin position="45"/>
        <end position="72"/>
    </location>
</feature>
<dbReference type="EMBL" id="AGWJ02000006">
    <property type="protein sequence ID" value="EHO84592.1"/>
    <property type="molecule type" value="Genomic_DNA"/>
</dbReference>
<dbReference type="BioCyc" id="FSP457404-HMP:GTSQ-153-MONOMER"/>
<reference evidence="6 7" key="1">
    <citation type="submission" date="2012-07" db="EMBL/GenBank/DDBJ databases">
        <title>The Genome Sequence of Fusobacterium ulcerans 12_1B.</title>
        <authorList>
            <consortium name="The Broad Institute Genome Sequencing Platform"/>
            <person name="Earl A."/>
            <person name="Ward D."/>
            <person name="Feldgarden M."/>
            <person name="Gevers D."/>
            <person name="Strauss J."/>
            <person name="Ambrose C.E."/>
            <person name="Allen-Vercoe E."/>
            <person name="Walker B."/>
            <person name="Young S.K."/>
            <person name="Zeng Q."/>
            <person name="Gargeya S."/>
            <person name="Fitzgerald M."/>
            <person name="Haas B."/>
            <person name="Abouelleil A."/>
            <person name="Alvarado L."/>
            <person name="Arachchi H.M."/>
            <person name="Berlin A.M."/>
            <person name="Chapman S.B."/>
            <person name="Goldberg J."/>
            <person name="Griggs A."/>
            <person name="Gujja S."/>
            <person name="Hansen M."/>
            <person name="Howarth C."/>
            <person name="Imamovic A."/>
            <person name="Larimer J."/>
            <person name="McCowen C."/>
            <person name="Montmayeur A."/>
            <person name="Murphy C."/>
            <person name="Neiman D."/>
            <person name="Pearson M."/>
            <person name="Priest M."/>
            <person name="Roberts A."/>
            <person name="Saif S."/>
            <person name="Shea T."/>
            <person name="Sisk P."/>
            <person name="Sykes S."/>
            <person name="Wortman J."/>
            <person name="Nusbaum C."/>
            <person name="Birren B."/>
        </authorList>
    </citation>
    <scope>NUCLEOTIDE SEQUENCE [LARGE SCALE GENOMIC DNA]</scope>
    <source>
        <strain evidence="6 7">12_1B</strain>
    </source>
</reference>
<organism evidence="6 7">
    <name type="scientific">Fusobacterium ulcerans 12-1B</name>
    <dbReference type="NCBI Taxonomy" id="457404"/>
    <lineage>
        <taxon>Bacteria</taxon>
        <taxon>Fusobacteriati</taxon>
        <taxon>Fusobacteriota</taxon>
        <taxon>Fusobacteriia</taxon>
        <taxon>Fusobacteriales</taxon>
        <taxon>Fusobacteriaceae</taxon>
        <taxon>Fusobacterium</taxon>
    </lineage>
</organism>
<feature type="transmembrane region" description="Helical" evidence="5">
    <location>
        <begin position="213"/>
        <end position="235"/>
    </location>
</feature>
<sequence length="480" mass="52001">MNQNSKRNFYIMISFALIIFGRFLPLPEGMKPAGMTVTGIFAGSLLLWLTVAIDWPSLLCIAAIGMIPGIGFKGVFLSSFGNETFAFLMCTFMCTYVLSETPFLKRCALYFITSPMAKKGPWMFIISFLTAIICIGCFVSPTVLFVVFLPILEKINEILGLKKGDKIGNMLMIGLTFAVSVSAGMTPIAHVFSIMAMGFYTTATGLTIGYAQYMVFAIPVGIICIVLLLLMFRFIMNPDMSQIKNIDISFLKNELKPMEKKEKTILAVFCLVVALWVLPSLLKEIFPAVTQISRMGTAMPPMLGIILYSIISFDGKPLLNFAEGMKKGVQWSSIIMAAGTLAIGSAMTNGNVGLADYLINVLSPILKDINPMLLVVAFTAWACIQTNFSSNMVTVTVVTTVAIPLVQATNGAISCPAVVAIIGMMSAYAFATPPAMPHVAMAIGSGWSDTSSVMKYGLIFMMFSIIVTVIVGYPIAAMLM</sequence>
<dbReference type="GO" id="GO:1905039">
    <property type="term" value="P:carboxylic acid transmembrane transport"/>
    <property type="evidence" value="ECO:0007669"/>
    <property type="project" value="UniProtKB-ARBA"/>
</dbReference>
<dbReference type="HOGENOM" id="CLU_043251_0_0_0"/>
<dbReference type="InterPro" id="IPR001898">
    <property type="entry name" value="SLC13A/DASS"/>
</dbReference>
<feature type="transmembrane region" description="Helical" evidence="5">
    <location>
        <begin position="173"/>
        <end position="201"/>
    </location>
</feature>
<feature type="transmembrane region" description="Helical" evidence="5">
    <location>
        <begin position="7"/>
        <end position="25"/>
    </location>
</feature>